<keyword evidence="2" id="KW-0732">Signal</keyword>
<evidence type="ECO:0000256" key="1">
    <source>
        <dbReference type="ARBA" id="ARBA00038215"/>
    </source>
</evidence>
<feature type="chain" id="PRO_5042248796" evidence="2">
    <location>
        <begin position="21"/>
        <end position="563"/>
    </location>
</feature>
<keyword evidence="5" id="KW-1185">Reference proteome</keyword>
<accession>A0AAD7G3J6</accession>
<feature type="domain" description="Beta-lactamase-related" evidence="3">
    <location>
        <begin position="46"/>
        <end position="362"/>
    </location>
</feature>
<evidence type="ECO:0000259" key="3">
    <source>
        <dbReference type="Pfam" id="PF00144"/>
    </source>
</evidence>
<dbReference type="Gene3D" id="3.40.710.10">
    <property type="entry name" value="DD-peptidase/beta-lactamase superfamily"/>
    <property type="match status" value="1"/>
</dbReference>
<dbReference type="EMBL" id="JARKIE010000308">
    <property type="protein sequence ID" value="KAJ7655496.1"/>
    <property type="molecule type" value="Genomic_DNA"/>
</dbReference>
<dbReference type="InterPro" id="IPR050491">
    <property type="entry name" value="AmpC-like"/>
</dbReference>
<dbReference type="InterPro" id="IPR012338">
    <property type="entry name" value="Beta-lactam/transpept-like"/>
</dbReference>
<organism evidence="4 5">
    <name type="scientific">Mycena rosella</name>
    <name type="common">Pink bonnet</name>
    <name type="synonym">Agaricus rosellus</name>
    <dbReference type="NCBI Taxonomy" id="1033263"/>
    <lineage>
        <taxon>Eukaryota</taxon>
        <taxon>Fungi</taxon>
        <taxon>Dikarya</taxon>
        <taxon>Basidiomycota</taxon>
        <taxon>Agaricomycotina</taxon>
        <taxon>Agaricomycetes</taxon>
        <taxon>Agaricomycetidae</taxon>
        <taxon>Agaricales</taxon>
        <taxon>Marasmiineae</taxon>
        <taxon>Mycenaceae</taxon>
        <taxon>Mycena</taxon>
    </lineage>
</organism>
<dbReference type="AlphaFoldDB" id="A0AAD7G3J6"/>
<reference evidence="4" key="1">
    <citation type="submission" date="2023-03" db="EMBL/GenBank/DDBJ databases">
        <title>Massive genome expansion in bonnet fungi (Mycena s.s.) driven by repeated elements and novel gene families across ecological guilds.</title>
        <authorList>
            <consortium name="Lawrence Berkeley National Laboratory"/>
            <person name="Harder C.B."/>
            <person name="Miyauchi S."/>
            <person name="Viragh M."/>
            <person name="Kuo A."/>
            <person name="Thoen E."/>
            <person name="Andreopoulos B."/>
            <person name="Lu D."/>
            <person name="Skrede I."/>
            <person name="Drula E."/>
            <person name="Henrissat B."/>
            <person name="Morin E."/>
            <person name="Kohler A."/>
            <person name="Barry K."/>
            <person name="LaButti K."/>
            <person name="Morin E."/>
            <person name="Salamov A."/>
            <person name="Lipzen A."/>
            <person name="Mereny Z."/>
            <person name="Hegedus B."/>
            <person name="Baldrian P."/>
            <person name="Stursova M."/>
            <person name="Weitz H."/>
            <person name="Taylor A."/>
            <person name="Grigoriev I.V."/>
            <person name="Nagy L.G."/>
            <person name="Martin F."/>
            <person name="Kauserud H."/>
        </authorList>
    </citation>
    <scope>NUCLEOTIDE SEQUENCE</scope>
    <source>
        <strain evidence="4">CBHHK067</strain>
    </source>
</reference>
<name>A0AAD7G3J6_MYCRO</name>
<dbReference type="SUPFAM" id="SSF56601">
    <property type="entry name" value="beta-lactamase/transpeptidase-like"/>
    <property type="match status" value="1"/>
</dbReference>
<evidence type="ECO:0000256" key="2">
    <source>
        <dbReference type="SAM" id="SignalP"/>
    </source>
</evidence>
<sequence>MHFSSLAISLLVCGISVSAADNAPILSPSIDTFVNNLLAEWNSPGGAAVAVSVETKGYGVAKADGTKVTPDTIFSIGSNSKLFDVLATGLLITNDTLSPPISWKTTIASVIPSWKLMDPVASSQSTIADLMSHRTGMPAHDFAYFTFNDTILALASFTLLSVNRLQYLKPSTGFREAYQYNNIMYAIISYLPTALLPHKPSFANATGRMVQGFGREGVNTTANPLGAGTPRALPYFVPTPSKSEDTFSGPGGILSTAGDLIHGFFNNRTHTQARWLQMLLSDGQHPITNARIIPPSVIQMAASPITVVDGNESNGPTEGMMWLSIMEPPRKFNSVLRTSGFFAWVTRLPLDGVGVAVLTNDDMGQFTSGIIKYRILDEILGMDPVDWNSRYKEELQQAAAVTTTPAPSNASLPFPIAAGEGKYRNLGYGSDMALCAPATPSPSCTALLSRLNSTFPAELGSATFVWEWDRPIATYATLIHFEGALFNVSAWIAMPTGNTSDTFWAYTWGLGLETAVAEFSVVEGKVAGFGIRGGFWVAGPSVDEPQGTTVEERSEVWFDALGS</sequence>
<protein>
    <submittedName>
        <fullName evidence="4">Beta-lactamase/transpeptidase-like protein</fullName>
    </submittedName>
</protein>
<comment type="caution">
    <text evidence="4">The sequence shown here is derived from an EMBL/GenBank/DDBJ whole genome shotgun (WGS) entry which is preliminary data.</text>
</comment>
<dbReference type="InterPro" id="IPR001466">
    <property type="entry name" value="Beta-lactam-related"/>
</dbReference>
<dbReference type="PANTHER" id="PTHR46825:SF15">
    <property type="entry name" value="BETA-LACTAMASE-RELATED DOMAIN-CONTAINING PROTEIN"/>
    <property type="match status" value="1"/>
</dbReference>
<dbReference type="Pfam" id="PF00144">
    <property type="entry name" value="Beta-lactamase"/>
    <property type="match status" value="1"/>
</dbReference>
<gene>
    <name evidence="4" type="ORF">B0H17DRAFT_1265551</name>
</gene>
<dbReference type="Proteomes" id="UP001221757">
    <property type="component" value="Unassembled WGS sequence"/>
</dbReference>
<proteinExistence type="inferred from homology"/>
<dbReference type="PANTHER" id="PTHR46825">
    <property type="entry name" value="D-ALANYL-D-ALANINE-CARBOXYPEPTIDASE/ENDOPEPTIDASE AMPH"/>
    <property type="match status" value="1"/>
</dbReference>
<evidence type="ECO:0000313" key="4">
    <source>
        <dbReference type="EMBL" id="KAJ7655496.1"/>
    </source>
</evidence>
<comment type="similarity">
    <text evidence="1">Belongs to the peptidase S12 family.</text>
</comment>
<evidence type="ECO:0000313" key="5">
    <source>
        <dbReference type="Proteomes" id="UP001221757"/>
    </source>
</evidence>
<feature type="signal peptide" evidence="2">
    <location>
        <begin position="1"/>
        <end position="20"/>
    </location>
</feature>